<protein>
    <recommendedName>
        <fullName evidence="3">Fungal lipase-type domain-containing protein</fullName>
    </recommendedName>
</protein>
<sequence>MFHSKENNLTQLIKLVFVLIDKKINILDLFSLLNQLNFCLNCLNQDKGQIFVEGIPLILELVKLLVGFSLMKWEPLMTAFTNIRLTLVGHSFGGTIASMLSIMIRKKTCDELGFSPNIVTAVGYGTPPCVSRDLADSCSDFVTTVCMQVDLYIYIFIYYFYWYQFQFLFFDKHNDIIPRLSVATLMRLRKENFQTDW</sequence>
<comment type="caution">
    <text evidence="4">The sequence shown here is derived from an EMBL/GenBank/DDBJ whole genome shotgun (WGS) entry which is preliminary data.</text>
</comment>
<dbReference type="GO" id="GO:0016787">
    <property type="term" value="F:hydrolase activity"/>
    <property type="evidence" value="ECO:0007669"/>
    <property type="project" value="UniProtKB-KW"/>
</dbReference>
<dbReference type="EMBL" id="NBSK02000002">
    <property type="protein sequence ID" value="KAJ0223015.1"/>
    <property type="molecule type" value="Genomic_DNA"/>
</dbReference>
<evidence type="ECO:0000313" key="5">
    <source>
        <dbReference type="Proteomes" id="UP000235145"/>
    </source>
</evidence>
<name>A0A9R1XPZ0_LACSA</name>
<dbReference type="Proteomes" id="UP000235145">
    <property type="component" value="Unassembled WGS sequence"/>
</dbReference>
<dbReference type="Pfam" id="PF01764">
    <property type="entry name" value="Lipase_3"/>
    <property type="match status" value="1"/>
</dbReference>
<feature type="transmembrane region" description="Helical" evidence="2">
    <location>
        <begin position="151"/>
        <end position="170"/>
    </location>
</feature>
<keyword evidence="2" id="KW-1133">Transmembrane helix</keyword>
<gene>
    <name evidence="4" type="ORF">LSAT_V11C200057760</name>
</gene>
<feature type="domain" description="Fungal lipase-type" evidence="3">
    <location>
        <begin position="74"/>
        <end position="151"/>
    </location>
</feature>
<evidence type="ECO:0000256" key="2">
    <source>
        <dbReference type="SAM" id="Phobius"/>
    </source>
</evidence>
<dbReference type="AlphaFoldDB" id="A0A9R1XPZ0"/>
<dbReference type="GO" id="GO:0006629">
    <property type="term" value="P:lipid metabolic process"/>
    <property type="evidence" value="ECO:0007669"/>
    <property type="project" value="InterPro"/>
</dbReference>
<dbReference type="InterPro" id="IPR002921">
    <property type="entry name" value="Fungal_lipase-type"/>
</dbReference>
<keyword evidence="2" id="KW-0812">Transmembrane</keyword>
<evidence type="ECO:0000259" key="3">
    <source>
        <dbReference type="Pfam" id="PF01764"/>
    </source>
</evidence>
<dbReference type="InterPro" id="IPR029058">
    <property type="entry name" value="AB_hydrolase_fold"/>
</dbReference>
<dbReference type="PANTHER" id="PTHR47418">
    <property type="entry name" value="ALPHA/BETA-HYDROLASES SUPERFAMILY PROTEIN"/>
    <property type="match status" value="1"/>
</dbReference>
<accession>A0A9R1XPZ0</accession>
<reference evidence="4 5" key="1">
    <citation type="journal article" date="2017" name="Nat. Commun.">
        <title>Genome assembly with in vitro proximity ligation data and whole-genome triplication in lettuce.</title>
        <authorList>
            <person name="Reyes-Chin-Wo S."/>
            <person name="Wang Z."/>
            <person name="Yang X."/>
            <person name="Kozik A."/>
            <person name="Arikit S."/>
            <person name="Song C."/>
            <person name="Xia L."/>
            <person name="Froenicke L."/>
            <person name="Lavelle D.O."/>
            <person name="Truco M.J."/>
            <person name="Xia R."/>
            <person name="Zhu S."/>
            <person name="Xu C."/>
            <person name="Xu H."/>
            <person name="Xu X."/>
            <person name="Cox K."/>
            <person name="Korf I."/>
            <person name="Meyers B.C."/>
            <person name="Michelmore R.W."/>
        </authorList>
    </citation>
    <scope>NUCLEOTIDE SEQUENCE [LARGE SCALE GENOMIC DNA]</scope>
    <source>
        <strain evidence="5">cv. Salinas</strain>
        <tissue evidence="4">Seedlings</tissue>
    </source>
</reference>
<dbReference type="SUPFAM" id="SSF53474">
    <property type="entry name" value="alpha/beta-Hydrolases"/>
    <property type="match status" value="1"/>
</dbReference>
<evidence type="ECO:0000256" key="1">
    <source>
        <dbReference type="ARBA" id="ARBA00022801"/>
    </source>
</evidence>
<keyword evidence="5" id="KW-1185">Reference proteome</keyword>
<dbReference type="Gene3D" id="3.40.50.1820">
    <property type="entry name" value="alpha/beta hydrolase"/>
    <property type="match status" value="1"/>
</dbReference>
<proteinExistence type="predicted"/>
<keyword evidence="2" id="KW-0472">Membrane</keyword>
<organism evidence="4 5">
    <name type="scientific">Lactuca sativa</name>
    <name type="common">Garden lettuce</name>
    <dbReference type="NCBI Taxonomy" id="4236"/>
    <lineage>
        <taxon>Eukaryota</taxon>
        <taxon>Viridiplantae</taxon>
        <taxon>Streptophyta</taxon>
        <taxon>Embryophyta</taxon>
        <taxon>Tracheophyta</taxon>
        <taxon>Spermatophyta</taxon>
        <taxon>Magnoliopsida</taxon>
        <taxon>eudicotyledons</taxon>
        <taxon>Gunneridae</taxon>
        <taxon>Pentapetalae</taxon>
        <taxon>asterids</taxon>
        <taxon>campanulids</taxon>
        <taxon>Asterales</taxon>
        <taxon>Asteraceae</taxon>
        <taxon>Cichorioideae</taxon>
        <taxon>Cichorieae</taxon>
        <taxon>Lactucinae</taxon>
        <taxon>Lactuca</taxon>
    </lineage>
</organism>
<keyword evidence="1" id="KW-0378">Hydrolase</keyword>
<feature type="transmembrane region" description="Helical" evidence="2">
    <location>
        <begin position="83"/>
        <end position="104"/>
    </location>
</feature>
<evidence type="ECO:0000313" key="4">
    <source>
        <dbReference type="EMBL" id="KAJ0223015.1"/>
    </source>
</evidence>